<dbReference type="Proteomes" id="UP000439550">
    <property type="component" value="Unassembled WGS sequence"/>
</dbReference>
<evidence type="ECO:0000259" key="2">
    <source>
        <dbReference type="Pfam" id="PF03432"/>
    </source>
</evidence>
<protein>
    <submittedName>
        <fullName evidence="5">Relaxase/mobilization nuclease domain-containing protein</fullName>
    </submittedName>
</protein>
<dbReference type="InterPro" id="IPR048299">
    <property type="entry name" value="LtrB_central"/>
</dbReference>
<proteinExistence type="predicted"/>
<dbReference type="RefSeq" id="WP_153494508.1">
    <property type="nucleotide sequence ID" value="NZ_CBCRWP010000001.1"/>
</dbReference>
<feature type="coiled-coil region" evidence="1">
    <location>
        <begin position="420"/>
        <end position="488"/>
    </location>
</feature>
<dbReference type="InterPro" id="IPR005094">
    <property type="entry name" value="Endonuclease_MobA/VirD2"/>
</dbReference>
<keyword evidence="6" id="KW-1185">Reference proteome</keyword>
<name>A0A7X1Z7Y4_9LACT</name>
<evidence type="ECO:0000259" key="4">
    <source>
        <dbReference type="Pfam" id="PF20874"/>
    </source>
</evidence>
<gene>
    <name evidence="5" type="ORF">GHI93_00200</name>
</gene>
<reference evidence="5 6" key="1">
    <citation type="submission" date="2019-10" db="EMBL/GenBank/DDBJ databases">
        <authorList>
            <person name="Dong K."/>
        </authorList>
    </citation>
    <scope>NUCLEOTIDE SEQUENCE [LARGE SCALE GENOMIC DNA]</scope>
    <source>
        <strain evidence="5 6">DSM 28960</strain>
    </source>
</reference>
<accession>A0A7X1Z7Y4</accession>
<evidence type="ECO:0000256" key="1">
    <source>
        <dbReference type="SAM" id="Coils"/>
    </source>
</evidence>
<evidence type="ECO:0000313" key="6">
    <source>
        <dbReference type="Proteomes" id="UP000439550"/>
    </source>
</evidence>
<dbReference type="Pfam" id="PF03432">
    <property type="entry name" value="Relaxase"/>
    <property type="match status" value="1"/>
</dbReference>
<dbReference type="InterPro" id="IPR021112">
    <property type="entry name" value="LtrB_C"/>
</dbReference>
<feature type="domain" description="Group II intron-interrupted relaxase LtrB C-terminal" evidence="3">
    <location>
        <begin position="395"/>
        <end position="449"/>
    </location>
</feature>
<dbReference type="Pfam" id="PF11083">
    <property type="entry name" value="Relaxase_C"/>
    <property type="match status" value="1"/>
</dbReference>
<evidence type="ECO:0000259" key="3">
    <source>
        <dbReference type="Pfam" id="PF11083"/>
    </source>
</evidence>
<keyword evidence="1" id="KW-0175">Coiled coil</keyword>
<feature type="domain" description="Group II intron-interrupted relaxase LtrB central" evidence="4">
    <location>
        <begin position="298"/>
        <end position="378"/>
    </location>
</feature>
<comment type="caution">
    <text evidence="5">The sequence shown here is derived from an EMBL/GenBank/DDBJ whole genome shotgun (WGS) entry which is preliminary data.</text>
</comment>
<feature type="domain" description="MobA/VirD2-like nuclease" evidence="2">
    <location>
        <begin position="22"/>
        <end position="157"/>
    </location>
</feature>
<dbReference type="AlphaFoldDB" id="A0A7X1Z7Y4"/>
<organism evidence="5 6">
    <name type="scientific">Lactococcus hircilactis</name>
    <dbReference type="NCBI Taxonomy" id="1494462"/>
    <lineage>
        <taxon>Bacteria</taxon>
        <taxon>Bacillati</taxon>
        <taxon>Bacillota</taxon>
        <taxon>Bacilli</taxon>
        <taxon>Lactobacillales</taxon>
        <taxon>Streptococcaceae</taxon>
        <taxon>Lactococcus</taxon>
    </lineage>
</organism>
<sequence>MVVVPKPKQIKSEKHLHKSVQYILNPQKTNEQVLVGGYHINNLNFADVEMNYTKILARQMVGRQNKQVMAHHLVQSFRPEEDGLSPEEIHQIGIEWINQLTGGKHEYIIATHIDKKHIHNHIIFNATSDVDFKNFRWKKDTLQIARELSDKISLEHGALQEKVKPYSNNHRSYQTYLSENPIRPELRQRLLFLMKHTISVENFVNKARALNVAVDFSKKYATYQLLDKNQKAVIRDSSLISKADQKKMEAHPEKRIFSLEQIKNRCEQNKAAHKIVLSEKECLAEYEKQQKWFSENTNIELTIEPWQIEKETAREIFIRVQAGHRDGTIRCDARQFEKAEDGTYRLYLNTFSKFIFLDERDAAKSSILYGGQIIAQLSNENTQVPLRNNQAMTNVHTLFDAMNLLSRHGITGQNSFKHLGEDFISEMQKVEQALDELNEKIARQTAVVKFDQHNLRELSQLKNLQVERKELEQSYQQITRDLEIYDKLEAFNQKNIQVQQPKNNQEDRTNVKR</sequence>
<dbReference type="EMBL" id="WITJ01000001">
    <property type="protein sequence ID" value="MQW38371.1"/>
    <property type="molecule type" value="Genomic_DNA"/>
</dbReference>
<dbReference type="Pfam" id="PF20874">
    <property type="entry name" value="Relaxase_M"/>
    <property type="match status" value="1"/>
</dbReference>
<dbReference type="OrthoDB" id="9762440at2"/>
<evidence type="ECO:0000313" key="5">
    <source>
        <dbReference type="EMBL" id="MQW38371.1"/>
    </source>
</evidence>